<protein>
    <submittedName>
        <fullName evidence="2">Uncharacterized protein</fullName>
    </submittedName>
</protein>
<dbReference type="AlphaFoldDB" id="A0A6P2WH86"/>
<dbReference type="Proteomes" id="UP000494110">
    <property type="component" value="Unassembled WGS sequence"/>
</dbReference>
<feature type="transmembrane region" description="Helical" evidence="1">
    <location>
        <begin position="59"/>
        <end position="78"/>
    </location>
</feature>
<sequence>MTARPGSRRRAARIIGLLTIAVVLTIATGWFVVYGLLLAVSSAATDNPIAVVIRETPSYLMLAAVLLTALVSTVVDLVRLARRTDS</sequence>
<evidence type="ECO:0000256" key="1">
    <source>
        <dbReference type="SAM" id="Phobius"/>
    </source>
</evidence>
<keyword evidence="1" id="KW-0472">Membrane</keyword>
<keyword evidence="1" id="KW-1133">Transmembrane helix</keyword>
<feature type="transmembrane region" description="Helical" evidence="1">
    <location>
        <begin position="12"/>
        <end position="39"/>
    </location>
</feature>
<name>A0A6P2WH86_BURL3</name>
<gene>
    <name evidence="2" type="ORF">BLA39750_02408</name>
</gene>
<accession>A0A6P2WH86</accession>
<evidence type="ECO:0000313" key="2">
    <source>
        <dbReference type="EMBL" id="VWC98790.1"/>
    </source>
</evidence>
<proteinExistence type="predicted"/>
<evidence type="ECO:0000313" key="3">
    <source>
        <dbReference type="Proteomes" id="UP000494110"/>
    </source>
</evidence>
<reference evidence="2 3" key="1">
    <citation type="submission" date="2019-09" db="EMBL/GenBank/DDBJ databases">
        <authorList>
            <person name="Depoorter E."/>
        </authorList>
    </citation>
    <scope>NUCLEOTIDE SEQUENCE [LARGE SCALE GENOMIC DNA]</scope>
    <source>
        <strain evidence="2">R-39750</strain>
    </source>
</reference>
<keyword evidence="1" id="KW-0812">Transmembrane</keyword>
<organism evidence="2 3">
    <name type="scientific">Burkholderia lata (strain ATCC 17760 / DSM 23089 / LMG 22485 / NCIMB 9086 / R18194 / 383)</name>
    <dbReference type="NCBI Taxonomy" id="482957"/>
    <lineage>
        <taxon>Bacteria</taxon>
        <taxon>Pseudomonadati</taxon>
        <taxon>Pseudomonadota</taxon>
        <taxon>Betaproteobacteria</taxon>
        <taxon>Burkholderiales</taxon>
        <taxon>Burkholderiaceae</taxon>
        <taxon>Burkholderia</taxon>
        <taxon>Burkholderia cepacia complex</taxon>
    </lineage>
</organism>
<dbReference type="EMBL" id="CABVQN010000009">
    <property type="protein sequence ID" value="VWC98790.1"/>
    <property type="molecule type" value="Genomic_DNA"/>
</dbReference>